<protein>
    <recommendedName>
        <fullName evidence="2">RSE1/DDB1/CPSF1 C-terminal domain-containing protein</fullName>
    </recommendedName>
</protein>
<dbReference type="EMBL" id="CP001669">
    <property type="protein sequence ID" value="AFZ79787.1"/>
    <property type="molecule type" value="Genomic_DNA"/>
</dbReference>
<dbReference type="GO" id="GO:0003676">
    <property type="term" value="F:nucleic acid binding"/>
    <property type="evidence" value="ECO:0007669"/>
    <property type="project" value="InterPro"/>
</dbReference>
<evidence type="ECO:0000259" key="2">
    <source>
        <dbReference type="Pfam" id="PF03178"/>
    </source>
</evidence>
<feature type="domain" description="RSE1/DDB1/CPSF1 C-terminal" evidence="2">
    <location>
        <begin position="1582"/>
        <end position="1780"/>
    </location>
</feature>
<accession>L0AW07</accession>
<dbReference type="Gene3D" id="2.130.10.10">
    <property type="entry name" value="YVTN repeat-like/Quinoprotein amine dehydrogenase"/>
    <property type="match status" value="2"/>
</dbReference>
<feature type="compositionally biased region" description="Basic and acidic residues" evidence="1">
    <location>
        <begin position="118"/>
        <end position="141"/>
    </location>
</feature>
<organism evidence="3 4">
    <name type="scientific">Theileria equi strain WA</name>
    <dbReference type="NCBI Taxonomy" id="1537102"/>
    <lineage>
        <taxon>Eukaryota</taxon>
        <taxon>Sar</taxon>
        <taxon>Alveolata</taxon>
        <taxon>Apicomplexa</taxon>
        <taxon>Aconoidasida</taxon>
        <taxon>Piroplasmida</taxon>
        <taxon>Theileriidae</taxon>
        <taxon>Theileria</taxon>
    </lineage>
</organism>
<dbReference type="GO" id="GO:0005634">
    <property type="term" value="C:nucleus"/>
    <property type="evidence" value="ECO:0007669"/>
    <property type="project" value="InterPro"/>
</dbReference>
<dbReference type="InterPro" id="IPR015943">
    <property type="entry name" value="WD40/YVTN_repeat-like_dom_sf"/>
</dbReference>
<dbReference type="Proteomes" id="UP000031512">
    <property type="component" value="Chromosome 1"/>
</dbReference>
<proteinExistence type="predicted"/>
<evidence type="ECO:0000313" key="3">
    <source>
        <dbReference type="EMBL" id="AFZ79787.1"/>
    </source>
</evidence>
<dbReference type="eggNOG" id="ENOG502SGT1">
    <property type="taxonomic scope" value="Eukaryota"/>
</dbReference>
<reference evidence="3 4" key="1">
    <citation type="journal article" date="2012" name="BMC Genomics">
        <title>Comparative genomic analysis and phylogenetic position of Theileria equi.</title>
        <authorList>
            <person name="Kappmeyer L.S."/>
            <person name="Thiagarajan M."/>
            <person name="Herndon D.R."/>
            <person name="Ramsay J.D."/>
            <person name="Caler E."/>
            <person name="Djikeng A."/>
            <person name="Gillespie J.J."/>
            <person name="Lau A.O."/>
            <person name="Roalson E.H."/>
            <person name="Silva J.C."/>
            <person name="Silva M.G."/>
            <person name="Suarez C.E."/>
            <person name="Ueti M.W."/>
            <person name="Nene V.M."/>
            <person name="Mealey R.H."/>
            <person name="Knowles D.P."/>
            <person name="Brayton K.A."/>
        </authorList>
    </citation>
    <scope>NUCLEOTIDE SEQUENCE [LARGE SCALE GENOMIC DNA]</scope>
    <source>
        <strain evidence="3 4">WA</strain>
    </source>
</reference>
<dbReference type="KEGG" id="beq:BEWA_026360"/>
<name>L0AW07_THEEQ</name>
<feature type="region of interest" description="Disordered" evidence="1">
    <location>
        <begin position="181"/>
        <end position="205"/>
    </location>
</feature>
<feature type="compositionally biased region" description="Polar residues" evidence="1">
    <location>
        <begin position="68"/>
        <end position="88"/>
    </location>
</feature>
<gene>
    <name evidence="3" type="ORF">BEWA_026360</name>
</gene>
<feature type="compositionally biased region" description="Basic and acidic residues" evidence="1">
    <location>
        <begin position="1239"/>
        <end position="1250"/>
    </location>
</feature>
<dbReference type="STRING" id="1537102.L0AW07"/>
<keyword evidence="4" id="KW-1185">Reference proteome</keyword>
<dbReference type="InterPro" id="IPR004871">
    <property type="entry name" value="RSE1/DDB1/CPSF1_C"/>
</dbReference>
<dbReference type="Pfam" id="PF03178">
    <property type="entry name" value="CPSF_A"/>
    <property type="match status" value="1"/>
</dbReference>
<dbReference type="OrthoDB" id="6109at2759"/>
<dbReference type="GeneID" id="15806131"/>
<feature type="region of interest" description="Disordered" evidence="1">
    <location>
        <begin position="1218"/>
        <end position="1254"/>
    </location>
</feature>
<evidence type="ECO:0000313" key="4">
    <source>
        <dbReference type="Proteomes" id="UP000031512"/>
    </source>
</evidence>
<feature type="compositionally biased region" description="Polar residues" evidence="1">
    <location>
        <begin position="184"/>
        <end position="195"/>
    </location>
</feature>
<dbReference type="RefSeq" id="XP_004829453.1">
    <property type="nucleotide sequence ID" value="XM_004829396.1"/>
</dbReference>
<sequence length="1845" mass="206775">MSLVRLAYHTIAESTEADFILYGNFILPDSRDVLIVKDRKILLYTLVSKNKHQGATKETSPKIKTQEESNNATSGPESNDKGSSCTNTESKEPKKGGKTTQKGTKRKRNQQTVQDDTEAPKGSKDVESTESNTEKKEDVEKDERDSAIFVCQFSFFGAPVAVKILKDAVFHEYQAYEEVKVGSGSKTTNASSTESTTKKGGKKATKKAKQAEYVQKYKEGLLNTEDTLEHKEKILATSALILVFESGHVVTCAYDRFENTFVTLSMHILAENEEDTGDFSAVSRGNLVTDTFISIHVGNEWSLQNVHTASSSDPPSECRLGTFCRQFIIAICYDGRVINIFSLQTQFTRPLNIKSFKQPEIFKTIPVDSTERKHIALVPWLQISKFYTIDVDYKFGLCDNTYFVRGLDFSTDVFCILIATSSETIATHETLDDTDIIGGMSLVCLNFDVHTMQYNVIHRVDALPLDIQGIHAYNYKDATISYLKSSGGTNGIESSKICDVCTPFVYNRDTIIWFNTFETAVYWQFLSPTAFLAPNVCEHANLRNKYVYRDSTHLRIDLDDYHFCNFTLIPKSGGHLYVGRPIIHAKRGMIDIVWEKFGEVEHPISTCIETEVGFVASGNGIELSIYTHERREFTLVSMDPSAVQEENSVELAKVGASEENDSEVKNILPGKLQHIYTVNLPDIPLSITFSTTPEGQKLKNSFTNVSPVTCKFLLENIGILKEVKNTTLAEHSTLEDFLSSETTQTPNVTSTVPDTPAKVKRRRKKVYTLPYEKQLEELRKLDVTRGRQALVGVSGQYLTVLLEKVPLLVLYKMKIESGARIIGFGEKCLLTWESGSSIIDVHAPTKKIESDQVIPLDTSLSTVAYGILKNGTFCQVTPEAILLTKDGKSKSHNAKSTIFQAHFIDSSIVCLSYDQKLVVYKVEKLGLSVHVEYTNVVSCGVYIPTRLGSVWKDSFTFVQNDSLYCVELVSLKHVVTLHNLLNVDEILDNDHKESEDADGVVKEEAIISATLVDVSVEDIGPTLLLFITGRPLIVYRSFFVDESIRFKLHLHKFVTPIPSSLHVGETRVNCTYRCAYNPVHISRNSSKQSSDHITIVYPYCTPKDMVIESNEMENEAHSSIFERRWNQFVPPMLRLSSVLNRLYIHKYDTPSGITSAYTLSSLVLMTTTDGNIVVSRNENEQTDFLVTLNGGIKRSGSEQTSVSTSDKDIYMEDVSANAESKDVTVESPQEEPVTANTDQNDKGSTEDKENSAPVNPFFDPQFCTIVNNQDEIKLHIKGDSERLIFNGELISKRFKLKEREATITAVSGRDYLLQNGRIIHQGGTSKESQGGLSGKLFAVVVKRRMNAKRELMNILDHRFRLQFKHIALDPIYSGANPMEKIEANRELELFLQTYQVLDWKIDQNGHITGKVDTESITSTGLSGEEYRDYVLLFHMGDLSFWYAEYELEAYEVVLSMTFGVIDNVEYLLIGTCTSLGEHIETKGEVIILSLSSNSLYTKPLIKTEDAVREGDTDEVICNPAQKCHKMDIYCKRRFSGPITFLSALNSDFDVLFGAQFDFLSDLESAEASQNKKWILNHFMPNSNHFVHSVGSNIFVHEITNKTFVRGAFAETPICISSGCIFNKFIILGDIFKGVYFYMYCHDVSSDSRSICKIASTSPKAALSIVACAPLVNQESIAILASDFDGNLLVFSHNHDENHRDKLNVESAVRLENRVVQFVRRETNAGKLGEPIGVFGWTASGSLIKAFMPDYKNFQLFKMLENALDSVTIKPLGIMHQTFSSPALRPQMQQTQLTWPTEADILVLDILDTLPFQPASVIHDVMSKISAEDISVYGVLKLMDSTLFSL</sequence>
<dbReference type="VEuPathDB" id="PiroplasmaDB:BEWA_026360"/>
<evidence type="ECO:0000256" key="1">
    <source>
        <dbReference type="SAM" id="MobiDB-lite"/>
    </source>
</evidence>
<feature type="region of interest" description="Disordered" evidence="1">
    <location>
        <begin position="51"/>
        <end position="141"/>
    </location>
</feature>